<dbReference type="EMBL" id="JBANAX010000882">
    <property type="protein sequence ID" value="KAL1189988.1"/>
    <property type="molecule type" value="Genomic_DNA"/>
</dbReference>
<feature type="region of interest" description="Disordered" evidence="2">
    <location>
        <begin position="31"/>
        <end position="53"/>
    </location>
</feature>
<dbReference type="Gene3D" id="1.10.10.60">
    <property type="entry name" value="Homeodomain-like"/>
    <property type="match status" value="1"/>
</dbReference>
<feature type="domain" description="Myb/SANT-like DNA-binding" evidence="3">
    <location>
        <begin position="62"/>
        <end position="148"/>
    </location>
</feature>
<dbReference type="PANTHER" id="PTHR46327:SF3">
    <property type="entry name" value="TRANSCRIPTION FACTOR"/>
    <property type="match status" value="1"/>
</dbReference>
<sequence>MEGNCSQGGIVRGQSSCGHFNFQGFMNQNQNQNQKQQCEDNEPCLNGDDQANKSKIDSPWQRVKWMDKMVKLMITALSYITEDSGFDNGDGKKFSVLLKKGKWRSVSKVMDERGYHVSPQQCEDKFNDLNKRYKKLNEMLGRGTCCNVVENPALLDKIYYLNEKEKDEVRRILSSNHLFYEEMCSYHNGNRLHLPHDPALERSILLALLSRGARDNDENEKKHQNEDLHGVLGGPLKRLRQSQSHEEDVGHPNQECNKGYVTHSLASLKKPLNESMSLGLEERKFQIQAEFMEIERQRLKWERFSEKRDRKLEKMRMENEKMKLENERMTLILKRIESRGKL</sequence>
<proteinExistence type="predicted"/>
<gene>
    <name evidence="4" type="ORF">V5N11_033298</name>
</gene>
<dbReference type="PANTHER" id="PTHR46327">
    <property type="entry name" value="F16F4.11 PROTEIN-RELATED"/>
    <property type="match status" value="1"/>
</dbReference>
<name>A0ABD0Z5J6_CARAN</name>
<keyword evidence="5" id="KW-1185">Reference proteome</keyword>
<dbReference type="Proteomes" id="UP001558713">
    <property type="component" value="Unassembled WGS sequence"/>
</dbReference>
<dbReference type="AlphaFoldDB" id="A0ABD0Z5J6"/>
<evidence type="ECO:0000259" key="3">
    <source>
        <dbReference type="Pfam" id="PF13837"/>
    </source>
</evidence>
<dbReference type="InterPro" id="IPR044822">
    <property type="entry name" value="Myb_DNA-bind_4"/>
</dbReference>
<dbReference type="Pfam" id="PF13837">
    <property type="entry name" value="Myb_DNA-bind_4"/>
    <property type="match status" value="1"/>
</dbReference>
<organism evidence="4 5">
    <name type="scientific">Cardamine amara subsp. amara</name>
    <dbReference type="NCBI Taxonomy" id="228776"/>
    <lineage>
        <taxon>Eukaryota</taxon>
        <taxon>Viridiplantae</taxon>
        <taxon>Streptophyta</taxon>
        <taxon>Embryophyta</taxon>
        <taxon>Tracheophyta</taxon>
        <taxon>Spermatophyta</taxon>
        <taxon>Magnoliopsida</taxon>
        <taxon>eudicotyledons</taxon>
        <taxon>Gunneridae</taxon>
        <taxon>Pentapetalae</taxon>
        <taxon>rosids</taxon>
        <taxon>malvids</taxon>
        <taxon>Brassicales</taxon>
        <taxon>Brassicaceae</taxon>
        <taxon>Cardamineae</taxon>
        <taxon>Cardamine</taxon>
    </lineage>
</organism>
<evidence type="ECO:0000313" key="5">
    <source>
        <dbReference type="Proteomes" id="UP001558713"/>
    </source>
</evidence>
<accession>A0ABD0Z5J6</accession>
<protein>
    <recommendedName>
        <fullName evidence="3">Myb/SANT-like DNA-binding domain-containing protein</fullName>
    </recommendedName>
</protein>
<evidence type="ECO:0000313" key="4">
    <source>
        <dbReference type="EMBL" id="KAL1189988.1"/>
    </source>
</evidence>
<evidence type="ECO:0000256" key="1">
    <source>
        <dbReference type="SAM" id="Coils"/>
    </source>
</evidence>
<feature type="coiled-coil region" evidence="1">
    <location>
        <begin position="307"/>
        <end position="339"/>
    </location>
</feature>
<reference evidence="4 5" key="1">
    <citation type="submission" date="2024-04" db="EMBL/GenBank/DDBJ databases">
        <title>Genome assembly C_amara_ONT_v2.</title>
        <authorList>
            <person name="Yant L."/>
            <person name="Moore C."/>
            <person name="Slenker M."/>
        </authorList>
    </citation>
    <scope>NUCLEOTIDE SEQUENCE [LARGE SCALE GENOMIC DNA]</scope>
    <source>
        <tissue evidence="4">Leaf</tissue>
    </source>
</reference>
<comment type="caution">
    <text evidence="4">The sequence shown here is derived from an EMBL/GenBank/DDBJ whole genome shotgun (WGS) entry which is preliminary data.</text>
</comment>
<keyword evidence="1" id="KW-0175">Coiled coil</keyword>
<evidence type="ECO:0000256" key="2">
    <source>
        <dbReference type="SAM" id="MobiDB-lite"/>
    </source>
</evidence>